<dbReference type="EMBL" id="CP035758">
    <property type="protein sequence ID" value="QBD81804.1"/>
    <property type="molecule type" value="Genomic_DNA"/>
</dbReference>
<dbReference type="Gene3D" id="3.40.50.720">
    <property type="entry name" value="NAD(P)-binding Rossmann-like Domain"/>
    <property type="match status" value="2"/>
</dbReference>
<dbReference type="Pfam" id="PF03435">
    <property type="entry name" value="Sacchrp_dh_NADP"/>
    <property type="match status" value="1"/>
</dbReference>
<name>A0A4P6K158_KTERU</name>
<dbReference type="InterPro" id="IPR032095">
    <property type="entry name" value="Sacchrp_dh-like_C"/>
</dbReference>
<dbReference type="AlphaFoldDB" id="A0A4P6K158"/>
<proteinExistence type="predicted"/>
<sequence>MHIIVLGGAGAMGRVTVLALSEFADVDQITVADYNEERALMVVSSLSSPRLAARQVDVTNEARLRQLLHGADVVLNAVDYRFNMQVLRACIDEGVHYADLGGLFHMTRKMLALHAQAEAAGISAIMGIGGTPGITNLLAAAAVEQLESLESIRVQLGCSDATPVQAPLAVPYSIRTLLDEFTQAPLVFQDGAWHPQRPLTGQEELEFPAPVGRASAVYSLHSECATFPDSFRAKGLRHVSFKIAFPPELMTKLKFLVELGFASAEPISVQGVRVAPREVLATLLELFPSEQSAPQDCDVLRVVASGRTALGQAVEISKYIVVLPYQPWGISAGALDTGTPLAIAGRMLGRGEITRRGVLAPEICISYEPFFATLAHYNMNVESEVRTLR</sequence>
<dbReference type="PANTHER" id="PTHR43796:SF2">
    <property type="entry name" value="CARBOXYNORSPERMIDINE SYNTHASE"/>
    <property type="match status" value="1"/>
</dbReference>
<accession>A0A4P6K158</accession>
<organism evidence="3 4">
    <name type="scientific">Ktedonosporobacter rubrisoli</name>
    <dbReference type="NCBI Taxonomy" id="2509675"/>
    <lineage>
        <taxon>Bacteria</taxon>
        <taxon>Bacillati</taxon>
        <taxon>Chloroflexota</taxon>
        <taxon>Ktedonobacteria</taxon>
        <taxon>Ktedonobacterales</taxon>
        <taxon>Ktedonosporobacteraceae</taxon>
        <taxon>Ktedonosporobacter</taxon>
    </lineage>
</organism>
<evidence type="ECO:0000259" key="1">
    <source>
        <dbReference type="Pfam" id="PF03435"/>
    </source>
</evidence>
<dbReference type="Proteomes" id="UP000290365">
    <property type="component" value="Chromosome"/>
</dbReference>
<feature type="domain" description="Saccharopine dehydrogenase NADP binding" evidence="1">
    <location>
        <begin position="3"/>
        <end position="125"/>
    </location>
</feature>
<dbReference type="Gene3D" id="3.30.360.10">
    <property type="entry name" value="Dihydrodipicolinate Reductase, domain 2"/>
    <property type="match status" value="1"/>
</dbReference>
<evidence type="ECO:0000313" key="3">
    <source>
        <dbReference type="EMBL" id="QBD81804.1"/>
    </source>
</evidence>
<dbReference type="OrthoDB" id="1910498at2"/>
<dbReference type="KEGG" id="kbs:EPA93_39855"/>
<dbReference type="SUPFAM" id="SSF51735">
    <property type="entry name" value="NAD(P)-binding Rossmann-fold domains"/>
    <property type="match status" value="1"/>
</dbReference>
<evidence type="ECO:0000259" key="2">
    <source>
        <dbReference type="Pfam" id="PF16653"/>
    </source>
</evidence>
<dbReference type="InterPro" id="IPR005097">
    <property type="entry name" value="Sacchrp_dh_NADP-bd"/>
</dbReference>
<evidence type="ECO:0008006" key="5">
    <source>
        <dbReference type="Google" id="ProtNLM"/>
    </source>
</evidence>
<dbReference type="Pfam" id="PF16653">
    <property type="entry name" value="Sacchrp_dh_C"/>
    <property type="match status" value="1"/>
</dbReference>
<gene>
    <name evidence="3" type="ORF">EPA93_39855</name>
</gene>
<dbReference type="PANTHER" id="PTHR43796">
    <property type="entry name" value="CARBOXYNORSPERMIDINE SYNTHASE"/>
    <property type="match status" value="1"/>
</dbReference>
<protein>
    <recommendedName>
        <fullName evidence="5">Saccharopine dehydrogenase</fullName>
    </recommendedName>
</protein>
<evidence type="ECO:0000313" key="4">
    <source>
        <dbReference type="Proteomes" id="UP000290365"/>
    </source>
</evidence>
<reference evidence="3 4" key="1">
    <citation type="submission" date="2019-01" db="EMBL/GenBank/DDBJ databases">
        <title>Ktedonosporobacter rubrisoli SCAWS-G2.</title>
        <authorList>
            <person name="Huang Y."/>
            <person name="Yan B."/>
        </authorList>
    </citation>
    <scope>NUCLEOTIDE SEQUENCE [LARGE SCALE GENOMIC DNA]</scope>
    <source>
        <strain evidence="3 4">SCAWS-G2</strain>
    </source>
</reference>
<dbReference type="InterPro" id="IPR036291">
    <property type="entry name" value="NAD(P)-bd_dom_sf"/>
</dbReference>
<keyword evidence="4" id="KW-1185">Reference proteome</keyword>
<dbReference type="RefSeq" id="WP_129892865.1">
    <property type="nucleotide sequence ID" value="NZ_CP035758.1"/>
</dbReference>
<feature type="domain" description="Saccharopine dehydrogenase-like C-terminal" evidence="2">
    <location>
        <begin position="129"/>
        <end position="376"/>
    </location>
</feature>